<protein>
    <submittedName>
        <fullName evidence="1">Uncharacterized protein</fullName>
    </submittedName>
</protein>
<reference evidence="1 2" key="1">
    <citation type="submission" date="2024-01" db="EMBL/GenBank/DDBJ databases">
        <authorList>
            <person name="Waweru B."/>
        </authorList>
    </citation>
    <scope>NUCLEOTIDE SEQUENCE [LARGE SCALE GENOMIC DNA]</scope>
</reference>
<dbReference type="AlphaFoldDB" id="A0AAV1R7R0"/>
<accession>A0AAV1R7R0</accession>
<comment type="caution">
    <text evidence="1">The sequence shown here is derived from an EMBL/GenBank/DDBJ whole genome shotgun (WGS) entry which is preliminary data.</text>
</comment>
<keyword evidence="2" id="KW-1185">Reference proteome</keyword>
<proteinExistence type="predicted"/>
<dbReference type="EMBL" id="CAWUPB010000893">
    <property type="protein sequence ID" value="CAK7328371.1"/>
    <property type="molecule type" value="Genomic_DNA"/>
</dbReference>
<gene>
    <name evidence="1" type="ORF">DCAF_LOCUS6093</name>
</gene>
<dbReference type="Proteomes" id="UP001314170">
    <property type="component" value="Unassembled WGS sequence"/>
</dbReference>
<sequence>MENKHTKEMFYVKARVKQMRAEPSRQRAIVIKQAKLRSTKPEATTPHLFRRIIERA</sequence>
<name>A0AAV1R7R0_9ROSI</name>
<evidence type="ECO:0000313" key="2">
    <source>
        <dbReference type="Proteomes" id="UP001314170"/>
    </source>
</evidence>
<organism evidence="1 2">
    <name type="scientific">Dovyalis caffra</name>
    <dbReference type="NCBI Taxonomy" id="77055"/>
    <lineage>
        <taxon>Eukaryota</taxon>
        <taxon>Viridiplantae</taxon>
        <taxon>Streptophyta</taxon>
        <taxon>Embryophyta</taxon>
        <taxon>Tracheophyta</taxon>
        <taxon>Spermatophyta</taxon>
        <taxon>Magnoliopsida</taxon>
        <taxon>eudicotyledons</taxon>
        <taxon>Gunneridae</taxon>
        <taxon>Pentapetalae</taxon>
        <taxon>rosids</taxon>
        <taxon>fabids</taxon>
        <taxon>Malpighiales</taxon>
        <taxon>Salicaceae</taxon>
        <taxon>Flacourtieae</taxon>
        <taxon>Dovyalis</taxon>
    </lineage>
</organism>
<evidence type="ECO:0000313" key="1">
    <source>
        <dbReference type="EMBL" id="CAK7328371.1"/>
    </source>
</evidence>